<gene>
    <name evidence="8" type="primary">ung</name>
    <name evidence="12" type="ORF">A3D65_03650</name>
</gene>
<dbReference type="EC" id="3.2.2.27" evidence="4 8"/>
<name>A0A1G2D0I6_9BACT</name>
<accession>A0A1G2D0I6</accession>
<dbReference type="SUPFAM" id="SSF52141">
    <property type="entry name" value="Uracil-DNA glycosylase-like"/>
    <property type="match status" value="1"/>
</dbReference>
<keyword evidence="7 8" id="KW-0234">DNA repair</keyword>
<reference evidence="12 13" key="1">
    <citation type="journal article" date="2016" name="Nat. Commun.">
        <title>Thousands of microbial genomes shed light on interconnected biogeochemical processes in an aquifer system.</title>
        <authorList>
            <person name="Anantharaman K."/>
            <person name="Brown C.T."/>
            <person name="Hug L.A."/>
            <person name="Sharon I."/>
            <person name="Castelle C.J."/>
            <person name="Probst A.J."/>
            <person name="Thomas B.C."/>
            <person name="Singh A."/>
            <person name="Wilkins M.J."/>
            <person name="Karaoz U."/>
            <person name="Brodie E.L."/>
            <person name="Williams K.H."/>
            <person name="Hubbard S.S."/>
            <person name="Banfield J.F."/>
        </authorList>
    </citation>
    <scope>NUCLEOTIDE SEQUENCE [LARGE SCALE GENOMIC DNA]</scope>
</reference>
<feature type="domain" description="Uracil-DNA glycosylase-like" evidence="11">
    <location>
        <begin position="55"/>
        <end position="215"/>
    </location>
</feature>
<protein>
    <recommendedName>
        <fullName evidence="4 8">Uracil-DNA glycosylase</fullName>
        <shortName evidence="8">UDG</shortName>
        <ecNumber evidence="4 8">3.2.2.27</ecNumber>
    </recommendedName>
</protein>
<comment type="function">
    <text evidence="2 8 10">Excises uracil residues from the DNA which can arise as a result of misincorporation of dUMP residues by DNA polymerase or due to deamination of cytosine.</text>
</comment>
<dbReference type="SMART" id="SM00986">
    <property type="entry name" value="UDG"/>
    <property type="match status" value="1"/>
</dbReference>
<dbReference type="GO" id="GO:0097510">
    <property type="term" value="P:base-excision repair, AP site formation via deaminated base removal"/>
    <property type="evidence" value="ECO:0007669"/>
    <property type="project" value="TreeGrafter"/>
</dbReference>
<evidence type="ECO:0000256" key="5">
    <source>
        <dbReference type="ARBA" id="ARBA00022763"/>
    </source>
</evidence>
<keyword evidence="6 8" id="KW-0378">Hydrolase</keyword>
<dbReference type="GO" id="GO:0004844">
    <property type="term" value="F:uracil DNA N-glycosylase activity"/>
    <property type="evidence" value="ECO:0007669"/>
    <property type="project" value="UniProtKB-UniRule"/>
</dbReference>
<dbReference type="HAMAP" id="MF_00148">
    <property type="entry name" value="UDG"/>
    <property type="match status" value="1"/>
</dbReference>
<feature type="active site" description="Proton acceptor" evidence="8 9">
    <location>
        <position position="70"/>
    </location>
</feature>
<evidence type="ECO:0000313" key="12">
    <source>
        <dbReference type="EMBL" id="OGZ07146.1"/>
    </source>
</evidence>
<dbReference type="InterPro" id="IPR018085">
    <property type="entry name" value="Ura-DNA_Glyclase_AS"/>
</dbReference>
<keyword evidence="5 8" id="KW-0227">DNA damage</keyword>
<dbReference type="NCBIfam" id="NF003592">
    <property type="entry name" value="PRK05254.1-5"/>
    <property type="match status" value="1"/>
</dbReference>
<proteinExistence type="inferred from homology"/>
<dbReference type="Proteomes" id="UP000177996">
    <property type="component" value="Unassembled WGS sequence"/>
</dbReference>
<evidence type="ECO:0000256" key="3">
    <source>
        <dbReference type="ARBA" id="ARBA00008184"/>
    </source>
</evidence>
<dbReference type="Gene3D" id="3.40.470.10">
    <property type="entry name" value="Uracil-DNA glycosylase-like domain"/>
    <property type="match status" value="1"/>
</dbReference>
<comment type="caution">
    <text evidence="12">The sequence shown here is derived from an EMBL/GenBank/DDBJ whole genome shotgun (WGS) entry which is preliminary data.</text>
</comment>
<dbReference type="NCBIfam" id="NF003588">
    <property type="entry name" value="PRK05254.1-1"/>
    <property type="match status" value="1"/>
</dbReference>
<evidence type="ECO:0000256" key="9">
    <source>
        <dbReference type="PROSITE-ProRule" id="PRU10072"/>
    </source>
</evidence>
<dbReference type="EMBL" id="MHLL01000068">
    <property type="protein sequence ID" value="OGZ07146.1"/>
    <property type="molecule type" value="Genomic_DNA"/>
</dbReference>
<dbReference type="CDD" id="cd10027">
    <property type="entry name" value="UDG-F1-like"/>
    <property type="match status" value="1"/>
</dbReference>
<sequence length="231" mass="26229">MTEGQQEVKIAHAWRRLLSDEFAQSYFQTLREKVRTAYLKESVFPHPSRMFRAFDLCAPKDVRVVILGQDPYHTPGVADGLAFSSFPKNHVPPSLENIYKEIESEFGCVCPRTPELTPWATQGVLLLNASLTVLAGKANSHSDIGWHEFTDAVIRIISRECEHVVFLLWGNYARQKRTLVDVSKHLILESPHPSPLSAHKGFFGNGHFKKANEYLEKYGRDAIGWCYTISN</sequence>
<evidence type="ECO:0000256" key="6">
    <source>
        <dbReference type="ARBA" id="ARBA00022801"/>
    </source>
</evidence>
<dbReference type="NCBIfam" id="TIGR00628">
    <property type="entry name" value="ung"/>
    <property type="match status" value="1"/>
</dbReference>
<evidence type="ECO:0000256" key="8">
    <source>
        <dbReference type="HAMAP-Rule" id="MF_00148"/>
    </source>
</evidence>
<evidence type="ECO:0000256" key="2">
    <source>
        <dbReference type="ARBA" id="ARBA00002631"/>
    </source>
</evidence>
<evidence type="ECO:0000256" key="7">
    <source>
        <dbReference type="ARBA" id="ARBA00023204"/>
    </source>
</evidence>
<dbReference type="Pfam" id="PF03167">
    <property type="entry name" value="UDG"/>
    <property type="match status" value="1"/>
</dbReference>
<dbReference type="InterPro" id="IPR036895">
    <property type="entry name" value="Uracil-DNA_glycosylase-like_sf"/>
</dbReference>
<dbReference type="SMART" id="SM00987">
    <property type="entry name" value="UreE_C"/>
    <property type="match status" value="1"/>
</dbReference>
<comment type="similarity">
    <text evidence="3 8 10">Belongs to the uracil-DNA glycosylase (UDG) superfamily. UNG family.</text>
</comment>
<evidence type="ECO:0000256" key="4">
    <source>
        <dbReference type="ARBA" id="ARBA00012030"/>
    </source>
</evidence>
<evidence type="ECO:0000256" key="10">
    <source>
        <dbReference type="RuleBase" id="RU003780"/>
    </source>
</evidence>
<dbReference type="NCBIfam" id="NF003589">
    <property type="entry name" value="PRK05254.1-2"/>
    <property type="match status" value="1"/>
</dbReference>
<dbReference type="InterPro" id="IPR005122">
    <property type="entry name" value="Uracil-DNA_glycosylase-like"/>
</dbReference>
<dbReference type="InterPro" id="IPR002043">
    <property type="entry name" value="UDG_fam1"/>
</dbReference>
<dbReference type="PANTHER" id="PTHR11264:SF0">
    <property type="entry name" value="URACIL-DNA GLYCOSYLASE"/>
    <property type="match status" value="1"/>
</dbReference>
<evidence type="ECO:0000256" key="1">
    <source>
        <dbReference type="ARBA" id="ARBA00001400"/>
    </source>
</evidence>
<dbReference type="NCBIfam" id="NF003591">
    <property type="entry name" value="PRK05254.1-4"/>
    <property type="match status" value="1"/>
</dbReference>
<dbReference type="STRING" id="1798661.A3D65_03650"/>
<dbReference type="PANTHER" id="PTHR11264">
    <property type="entry name" value="URACIL-DNA GLYCOSYLASE"/>
    <property type="match status" value="1"/>
</dbReference>
<comment type="subcellular location">
    <subcellularLocation>
        <location evidence="8">Cytoplasm</location>
    </subcellularLocation>
</comment>
<evidence type="ECO:0000313" key="13">
    <source>
        <dbReference type="Proteomes" id="UP000177996"/>
    </source>
</evidence>
<keyword evidence="8" id="KW-0963">Cytoplasm</keyword>
<dbReference type="PROSITE" id="PS00130">
    <property type="entry name" value="U_DNA_GLYCOSYLASE"/>
    <property type="match status" value="1"/>
</dbReference>
<organism evidence="12 13">
    <name type="scientific">Candidatus Lloydbacteria bacterium RIFCSPHIGHO2_02_FULL_50_13</name>
    <dbReference type="NCBI Taxonomy" id="1798661"/>
    <lineage>
        <taxon>Bacteria</taxon>
        <taxon>Candidatus Lloydiibacteriota</taxon>
    </lineage>
</organism>
<comment type="catalytic activity">
    <reaction evidence="1 8 10">
        <text>Hydrolyzes single-stranded DNA or mismatched double-stranded DNA and polynucleotides, releasing free uracil.</text>
        <dbReference type="EC" id="3.2.2.27"/>
    </reaction>
</comment>
<evidence type="ECO:0000259" key="11">
    <source>
        <dbReference type="SMART" id="SM00986"/>
    </source>
</evidence>
<dbReference type="AlphaFoldDB" id="A0A1G2D0I6"/>
<dbReference type="GO" id="GO:0005737">
    <property type="term" value="C:cytoplasm"/>
    <property type="evidence" value="ECO:0007669"/>
    <property type="project" value="UniProtKB-SubCell"/>
</dbReference>